<name>A0A165G834_EXIGL</name>
<organism evidence="2 3">
    <name type="scientific">Exidia glandulosa HHB12029</name>
    <dbReference type="NCBI Taxonomy" id="1314781"/>
    <lineage>
        <taxon>Eukaryota</taxon>
        <taxon>Fungi</taxon>
        <taxon>Dikarya</taxon>
        <taxon>Basidiomycota</taxon>
        <taxon>Agaricomycotina</taxon>
        <taxon>Agaricomycetes</taxon>
        <taxon>Auriculariales</taxon>
        <taxon>Exidiaceae</taxon>
        <taxon>Exidia</taxon>
    </lineage>
</organism>
<evidence type="ECO:0000256" key="1">
    <source>
        <dbReference type="SAM" id="MobiDB-lite"/>
    </source>
</evidence>
<proteinExistence type="predicted"/>
<gene>
    <name evidence="2" type="ORF">EXIGLDRAFT_128695</name>
</gene>
<feature type="compositionally biased region" description="Basic and acidic residues" evidence="1">
    <location>
        <begin position="139"/>
        <end position="151"/>
    </location>
</feature>
<keyword evidence="3" id="KW-1185">Reference proteome</keyword>
<dbReference type="EMBL" id="KV426056">
    <property type="protein sequence ID" value="KZV90121.1"/>
    <property type="molecule type" value="Genomic_DNA"/>
</dbReference>
<feature type="region of interest" description="Disordered" evidence="1">
    <location>
        <begin position="105"/>
        <end position="151"/>
    </location>
</feature>
<dbReference type="InParanoid" id="A0A165G834"/>
<accession>A0A165G834</accession>
<evidence type="ECO:0000313" key="2">
    <source>
        <dbReference type="EMBL" id="KZV90121.1"/>
    </source>
</evidence>
<dbReference type="AlphaFoldDB" id="A0A165G834"/>
<reference evidence="2 3" key="1">
    <citation type="journal article" date="2016" name="Mol. Biol. Evol.">
        <title>Comparative Genomics of Early-Diverging Mushroom-Forming Fungi Provides Insights into the Origins of Lignocellulose Decay Capabilities.</title>
        <authorList>
            <person name="Nagy L.G."/>
            <person name="Riley R."/>
            <person name="Tritt A."/>
            <person name="Adam C."/>
            <person name="Daum C."/>
            <person name="Floudas D."/>
            <person name="Sun H."/>
            <person name="Yadav J.S."/>
            <person name="Pangilinan J."/>
            <person name="Larsson K.H."/>
            <person name="Matsuura K."/>
            <person name="Barry K."/>
            <person name="Labutti K."/>
            <person name="Kuo R."/>
            <person name="Ohm R.A."/>
            <person name="Bhattacharya S.S."/>
            <person name="Shirouzu T."/>
            <person name="Yoshinaga Y."/>
            <person name="Martin F.M."/>
            <person name="Grigoriev I.V."/>
            <person name="Hibbett D.S."/>
        </authorList>
    </citation>
    <scope>NUCLEOTIDE SEQUENCE [LARGE SCALE GENOMIC DNA]</scope>
    <source>
        <strain evidence="2 3">HHB12029</strain>
    </source>
</reference>
<protein>
    <submittedName>
        <fullName evidence="2">Uncharacterized protein</fullName>
    </submittedName>
</protein>
<sequence length="151" mass="16990">MWPRSHLTKLPNKLALILPREQLWQTQQRCSAPLQETPRTRVTHTLGCACPGDDKRARGVLQTCNRLLLAASYVTKAAAGHSGSYNQGVPRGRLYVLKPTPWCGNPKRKSESRIRQTQTRHVCRRRPQHNSLASAHVVNDSKAEHSAERGQ</sequence>
<dbReference type="Proteomes" id="UP000077266">
    <property type="component" value="Unassembled WGS sequence"/>
</dbReference>
<evidence type="ECO:0000313" key="3">
    <source>
        <dbReference type="Proteomes" id="UP000077266"/>
    </source>
</evidence>